<dbReference type="AlphaFoldDB" id="A0A4S5E5W3"/>
<organism evidence="2 3">
    <name type="scientific">Arthrobacter echini</name>
    <dbReference type="NCBI Taxonomy" id="1529066"/>
    <lineage>
        <taxon>Bacteria</taxon>
        <taxon>Bacillati</taxon>
        <taxon>Actinomycetota</taxon>
        <taxon>Actinomycetes</taxon>
        <taxon>Micrococcales</taxon>
        <taxon>Micrococcaceae</taxon>
        <taxon>Arthrobacter</taxon>
    </lineage>
</organism>
<feature type="transmembrane region" description="Helical" evidence="1">
    <location>
        <begin position="12"/>
        <end position="31"/>
    </location>
</feature>
<comment type="caution">
    <text evidence="2">The sequence shown here is derived from an EMBL/GenBank/DDBJ whole genome shotgun (WGS) entry which is preliminary data.</text>
</comment>
<evidence type="ECO:0000313" key="3">
    <source>
        <dbReference type="Proteomes" id="UP000305233"/>
    </source>
</evidence>
<dbReference type="Proteomes" id="UP000305233">
    <property type="component" value="Unassembled WGS sequence"/>
</dbReference>
<sequence>MSTRAPDGIGGGTVFRIQGVIAILSALYVLVRGSSRAFLMAGLVAFASLAAVLAYRYLQIPSIGPIPSMYEPVWYTTKVITAVVEGLALILAVVAYRLQRGTSAS</sequence>
<keyword evidence="3" id="KW-1185">Reference proteome</keyword>
<reference evidence="2 3" key="1">
    <citation type="submission" date="2019-04" db="EMBL/GenBank/DDBJ databases">
        <authorList>
            <person name="Liu Q."/>
            <person name="Xin Y.-H."/>
        </authorList>
    </citation>
    <scope>NUCLEOTIDE SEQUENCE [LARGE SCALE GENOMIC DNA]</scope>
    <source>
        <strain evidence="2 3">AM23</strain>
    </source>
</reference>
<keyword evidence="1" id="KW-1133">Transmembrane helix</keyword>
<keyword evidence="1" id="KW-0472">Membrane</keyword>
<name>A0A4S5E5W3_9MICC</name>
<feature type="transmembrane region" description="Helical" evidence="1">
    <location>
        <begin position="38"/>
        <end position="58"/>
    </location>
</feature>
<feature type="transmembrane region" description="Helical" evidence="1">
    <location>
        <begin position="78"/>
        <end position="98"/>
    </location>
</feature>
<protein>
    <submittedName>
        <fullName evidence="2">Uncharacterized protein</fullName>
    </submittedName>
</protein>
<accession>A0A4S5E5W3</accession>
<gene>
    <name evidence="2" type="ORF">E8P82_05580</name>
</gene>
<dbReference type="OrthoDB" id="3297181at2"/>
<evidence type="ECO:0000256" key="1">
    <source>
        <dbReference type="SAM" id="Phobius"/>
    </source>
</evidence>
<dbReference type="EMBL" id="SSWH01000004">
    <property type="protein sequence ID" value="THJ66935.1"/>
    <property type="molecule type" value="Genomic_DNA"/>
</dbReference>
<keyword evidence="1" id="KW-0812">Transmembrane</keyword>
<dbReference type="RefSeq" id="WP_136453529.1">
    <property type="nucleotide sequence ID" value="NZ_SSWH01000004.1"/>
</dbReference>
<proteinExistence type="predicted"/>
<evidence type="ECO:0000313" key="2">
    <source>
        <dbReference type="EMBL" id="THJ66935.1"/>
    </source>
</evidence>